<proteinExistence type="predicted"/>
<evidence type="ECO:0008006" key="3">
    <source>
        <dbReference type="Google" id="ProtNLM"/>
    </source>
</evidence>
<dbReference type="EMBL" id="JACAZI010000028">
    <property type="protein sequence ID" value="KAF7333711.1"/>
    <property type="molecule type" value="Genomic_DNA"/>
</dbReference>
<dbReference type="AlphaFoldDB" id="A0A8H6X3W5"/>
<dbReference type="CDD" id="cd09917">
    <property type="entry name" value="F-box_SF"/>
    <property type="match status" value="1"/>
</dbReference>
<gene>
    <name evidence="1" type="ORF">MVEN_02327500</name>
</gene>
<accession>A0A8H6X3W5</accession>
<comment type="caution">
    <text evidence="1">The sequence shown here is derived from an EMBL/GenBank/DDBJ whole genome shotgun (WGS) entry which is preliminary data.</text>
</comment>
<reference evidence="1" key="1">
    <citation type="submission" date="2020-05" db="EMBL/GenBank/DDBJ databases">
        <title>Mycena genomes resolve the evolution of fungal bioluminescence.</title>
        <authorList>
            <person name="Tsai I.J."/>
        </authorList>
    </citation>
    <scope>NUCLEOTIDE SEQUENCE</scope>
    <source>
        <strain evidence="1">CCC161011</strain>
    </source>
</reference>
<sequence>MEAIAYLDFLPDEVWLACWMQCSRRQLRRLSLVCQRFRSLVLPLLMKHHTFDAMAVVMWLTQDNWMERVRHLHRTAVRLDRLSEVPFASLVRSWKVVFWTGDTTRIFYTNVEVIRLLNLMNDRLVVTLSNTLTVYHNLSSLHLTNAIVDTILRESLASLPMLEDLHLLQCNVIASRGFLGLKSLTITGINDQESLQIASPQSLRTLSAGDHLPCLMRGFGSEKLHQLVDLSIATFGPLDVDEVVSNFGQFRHLESLTVYSLQHNDIHSPAPPHVMPLLSTLTGPPALHHWLAPGRPLSSAQVLHSTTTRWREDALMPLCLAIACSSVPVLSITLLPPISVELETLVAMISLFPDLKELSFVVWGTSYVVRGRLSNTDQCTQSGLPQVVPVDRRGPDLNDEAAFDELPVDDISDVEADEICTVIVTKPVPKMDGWMPINDSLCLHNTFRWIMDGMLVLPPSIETLRVENNGDCLLLSPTEQHEAIAVLCGLYPLLREVQFGRSHNWKWNGEFWKSVEEKSRVRIV</sequence>
<organism evidence="1 2">
    <name type="scientific">Mycena venus</name>
    <dbReference type="NCBI Taxonomy" id="2733690"/>
    <lineage>
        <taxon>Eukaryota</taxon>
        <taxon>Fungi</taxon>
        <taxon>Dikarya</taxon>
        <taxon>Basidiomycota</taxon>
        <taxon>Agaricomycotina</taxon>
        <taxon>Agaricomycetes</taxon>
        <taxon>Agaricomycetidae</taxon>
        <taxon>Agaricales</taxon>
        <taxon>Marasmiineae</taxon>
        <taxon>Mycenaceae</taxon>
        <taxon>Mycena</taxon>
    </lineage>
</organism>
<keyword evidence="2" id="KW-1185">Reference proteome</keyword>
<dbReference type="Proteomes" id="UP000620124">
    <property type="component" value="Unassembled WGS sequence"/>
</dbReference>
<name>A0A8H6X3W5_9AGAR</name>
<evidence type="ECO:0000313" key="1">
    <source>
        <dbReference type="EMBL" id="KAF7333711.1"/>
    </source>
</evidence>
<evidence type="ECO:0000313" key="2">
    <source>
        <dbReference type="Proteomes" id="UP000620124"/>
    </source>
</evidence>
<dbReference type="OrthoDB" id="2988745at2759"/>
<protein>
    <recommendedName>
        <fullName evidence="3">F-box domain-containing protein</fullName>
    </recommendedName>
</protein>
<dbReference type="SUPFAM" id="SSF81383">
    <property type="entry name" value="F-box domain"/>
    <property type="match status" value="1"/>
</dbReference>
<dbReference type="InterPro" id="IPR032675">
    <property type="entry name" value="LRR_dom_sf"/>
</dbReference>
<dbReference type="Gene3D" id="3.80.10.10">
    <property type="entry name" value="Ribonuclease Inhibitor"/>
    <property type="match status" value="1"/>
</dbReference>
<dbReference type="InterPro" id="IPR036047">
    <property type="entry name" value="F-box-like_dom_sf"/>
</dbReference>
<dbReference type="SUPFAM" id="SSF52058">
    <property type="entry name" value="L domain-like"/>
    <property type="match status" value="1"/>
</dbReference>